<sequence length="448" mass="50637">MEIYVKKSTIIHPEKRTPEHHQPISDLDLVVPEVYVPNVFFYRRPGHSSNFFDAGLLKAALSNVLVSFYPVAGRLSKDENGRIEIDCNGEGVLFVEAETSCEIDDLGDFSDGFKLLPLIPNVDDIKHKSSRPLLVTQVTHFKCGGVCLGVRLHHILADAISTFYFINSWAEIARRLPVSIPPLLDRTILGVGVPTSSTFYHIEYDPPPSVNSPVQNIQSQSNPGSICTAILKLSLAQINILKEKSKRNHESTFKYSRFEILAAHIWRCVCKARGLSNDQATKLHSPTNGRFRLNPSLPSEYFGNVIFTTTSVALAGDIQSEPLNFTVERIHRALKRMDNDYLKSALAFLKQQSDPTVVRRGAHIYKCPNLNIVNLMQMPMYDADFGWSRPIFVRTVNTYFEGTSHILPSPTNDGSLSVSINLETQHMRLFKKLFYENFLQHQNTRSRY</sequence>
<dbReference type="EMBL" id="CM051403">
    <property type="protein sequence ID" value="KAJ4709562.1"/>
    <property type="molecule type" value="Genomic_DNA"/>
</dbReference>
<comment type="caution">
    <text evidence="1">The sequence shown here is derived from an EMBL/GenBank/DDBJ whole genome shotgun (WGS) entry which is preliminary data.</text>
</comment>
<accession>A0ACC1XEK1</accession>
<keyword evidence="1" id="KW-0808">Transferase</keyword>
<keyword evidence="2" id="KW-1185">Reference proteome</keyword>
<name>A0ACC1XEK1_MELAZ</name>
<dbReference type="Proteomes" id="UP001164539">
    <property type="component" value="Chromosome 10"/>
</dbReference>
<organism evidence="1 2">
    <name type="scientific">Melia azedarach</name>
    <name type="common">Chinaberry tree</name>
    <dbReference type="NCBI Taxonomy" id="155640"/>
    <lineage>
        <taxon>Eukaryota</taxon>
        <taxon>Viridiplantae</taxon>
        <taxon>Streptophyta</taxon>
        <taxon>Embryophyta</taxon>
        <taxon>Tracheophyta</taxon>
        <taxon>Spermatophyta</taxon>
        <taxon>Magnoliopsida</taxon>
        <taxon>eudicotyledons</taxon>
        <taxon>Gunneridae</taxon>
        <taxon>Pentapetalae</taxon>
        <taxon>rosids</taxon>
        <taxon>malvids</taxon>
        <taxon>Sapindales</taxon>
        <taxon>Meliaceae</taxon>
        <taxon>Melia</taxon>
    </lineage>
</organism>
<reference evidence="1 2" key="1">
    <citation type="journal article" date="2023" name="Science">
        <title>Complex scaffold remodeling in plant triterpene biosynthesis.</title>
        <authorList>
            <person name="De La Pena R."/>
            <person name="Hodgson H."/>
            <person name="Liu J.C."/>
            <person name="Stephenson M.J."/>
            <person name="Martin A.C."/>
            <person name="Owen C."/>
            <person name="Harkess A."/>
            <person name="Leebens-Mack J."/>
            <person name="Jimenez L.E."/>
            <person name="Osbourn A."/>
            <person name="Sattely E.S."/>
        </authorList>
    </citation>
    <scope>NUCLEOTIDE SEQUENCE [LARGE SCALE GENOMIC DNA]</scope>
    <source>
        <strain evidence="2">cv. JPN11</strain>
        <tissue evidence="1">Leaf</tissue>
    </source>
</reference>
<protein>
    <submittedName>
        <fullName evidence="1">Hydroxycinnamoyl-CoA shikimate/quinate hydroxycinnamoyl transferase</fullName>
    </submittedName>
</protein>
<evidence type="ECO:0000313" key="1">
    <source>
        <dbReference type="EMBL" id="KAJ4709562.1"/>
    </source>
</evidence>
<proteinExistence type="predicted"/>
<evidence type="ECO:0000313" key="2">
    <source>
        <dbReference type="Proteomes" id="UP001164539"/>
    </source>
</evidence>
<gene>
    <name evidence="1" type="ORF">OWV82_019335</name>
</gene>